<dbReference type="InterPro" id="IPR051540">
    <property type="entry name" value="S-2-haloacid_dehalogenase"/>
</dbReference>
<comment type="caution">
    <text evidence="3">The sequence shown here is derived from an EMBL/GenBank/DDBJ whole genome shotgun (WGS) entry which is preliminary data.</text>
</comment>
<evidence type="ECO:0008006" key="5">
    <source>
        <dbReference type="Google" id="ProtNLM"/>
    </source>
</evidence>
<evidence type="ECO:0000256" key="2">
    <source>
        <dbReference type="SAM" id="SignalP"/>
    </source>
</evidence>
<protein>
    <recommendedName>
        <fullName evidence="5">Haloacid dehalogenase</fullName>
    </recommendedName>
</protein>
<dbReference type="InterPro" id="IPR006439">
    <property type="entry name" value="HAD-SF_hydro_IA"/>
</dbReference>
<evidence type="ECO:0000256" key="1">
    <source>
        <dbReference type="ARBA" id="ARBA00022801"/>
    </source>
</evidence>
<dbReference type="PANTHER" id="PTHR43316:SF3">
    <property type="entry name" value="HALOACID DEHALOGENASE, TYPE II (AFU_ORTHOLOGUE AFUA_2G07750)-RELATED"/>
    <property type="match status" value="1"/>
</dbReference>
<reference evidence="3 4" key="1">
    <citation type="submission" date="2023-08" db="EMBL/GenBank/DDBJ databases">
        <title>Black Yeasts Isolated from many extreme environments.</title>
        <authorList>
            <person name="Coleine C."/>
            <person name="Stajich J.E."/>
            <person name="Selbmann L."/>
        </authorList>
    </citation>
    <scope>NUCLEOTIDE SEQUENCE [LARGE SCALE GENOMIC DNA]</scope>
    <source>
        <strain evidence="3 4">CCFEE 5910</strain>
    </source>
</reference>
<dbReference type="SUPFAM" id="SSF56784">
    <property type="entry name" value="HAD-like"/>
    <property type="match status" value="1"/>
</dbReference>
<sequence length="226" mass="25159">MNQQQPKAILFDLLTGLLNSWLIWDTVIPTAERTVTDGQTWRKQYLHLAFSCGPYKPYEDLVHQAAVNVGLSQTCAAALLDRYDEIGDNPWPEVPEVLARLQAKGYKLGVVTNISHELGLRTVRNVEGLVRERTGVKEFAFDAVVTAEEAGYYKPEQKPYRDGLRKLGVGAEEALFVAGSPSDITGATRVGMRVVWNNHIGLARRDNALPLKEGKSLDEALEDFLH</sequence>
<feature type="chain" id="PRO_5042916768" description="Haloacid dehalogenase" evidence="2">
    <location>
        <begin position="21"/>
        <end position="226"/>
    </location>
</feature>
<dbReference type="EMBL" id="JAVRRJ010000008">
    <property type="protein sequence ID" value="KAK5081960.1"/>
    <property type="molecule type" value="Genomic_DNA"/>
</dbReference>
<evidence type="ECO:0000313" key="3">
    <source>
        <dbReference type="EMBL" id="KAK5081960.1"/>
    </source>
</evidence>
<accession>A0AAN7SUH2</accession>
<dbReference type="Gene3D" id="3.40.50.1000">
    <property type="entry name" value="HAD superfamily/HAD-like"/>
    <property type="match status" value="1"/>
</dbReference>
<dbReference type="PRINTS" id="PR00413">
    <property type="entry name" value="HADHALOGNASE"/>
</dbReference>
<keyword evidence="1" id="KW-0378">Hydrolase</keyword>
<feature type="signal peptide" evidence="2">
    <location>
        <begin position="1"/>
        <end position="20"/>
    </location>
</feature>
<dbReference type="Proteomes" id="UP001309876">
    <property type="component" value="Unassembled WGS sequence"/>
</dbReference>
<dbReference type="Gene3D" id="1.10.150.240">
    <property type="entry name" value="Putative phosphatase, domain 2"/>
    <property type="match status" value="1"/>
</dbReference>
<dbReference type="GO" id="GO:0016791">
    <property type="term" value="F:phosphatase activity"/>
    <property type="evidence" value="ECO:0007669"/>
    <property type="project" value="UniProtKB-ARBA"/>
</dbReference>
<gene>
    <name evidence="3" type="ORF">LTR05_007102</name>
</gene>
<keyword evidence="2" id="KW-0732">Signal</keyword>
<name>A0AAN7SUH2_9EURO</name>
<proteinExistence type="predicted"/>
<dbReference type="AlphaFoldDB" id="A0AAN7SUH2"/>
<dbReference type="InterPro" id="IPR023198">
    <property type="entry name" value="PGP-like_dom2"/>
</dbReference>
<dbReference type="InterPro" id="IPR036412">
    <property type="entry name" value="HAD-like_sf"/>
</dbReference>
<dbReference type="Pfam" id="PF00702">
    <property type="entry name" value="Hydrolase"/>
    <property type="match status" value="1"/>
</dbReference>
<organism evidence="3 4">
    <name type="scientific">Lithohypha guttulata</name>
    <dbReference type="NCBI Taxonomy" id="1690604"/>
    <lineage>
        <taxon>Eukaryota</taxon>
        <taxon>Fungi</taxon>
        <taxon>Dikarya</taxon>
        <taxon>Ascomycota</taxon>
        <taxon>Pezizomycotina</taxon>
        <taxon>Eurotiomycetes</taxon>
        <taxon>Chaetothyriomycetidae</taxon>
        <taxon>Chaetothyriales</taxon>
        <taxon>Trichomeriaceae</taxon>
        <taxon>Lithohypha</taxon>
    </lineage>
</organism>
<dbReference type="PANTHER" id="PTHR43316">
    <property type="entry name" value="HYDROLASE, HALOACID DELAHOGENASE-RELATED"/>
    <property type="match status" value="1"/>
</dbReference>
<keyword evidence="4" id="KW-1185">Reference proteome</keyword>
<dbReference type="InterPro" id="IPR023214">
    <property type="entry name" value="HAD_sf"/>
</dbReference>
<evidence type="ECO:0000313" key="4">
    <source>
        <dbReference type="Proteomes" id="UP001309876"/>
    </source>
</evidence>